<feature type="compositionally biased region" description="Low complexity" evidence="1">
    <location>
        <begin position="1012"/>
        <end position="1025"/>
    </location>
</feature>
<dbReference type="EMBL" id="JBJQND010000013">
    <property type="protein sequence ID" value="KAL3858160.1"/>
    <property type="molecule type" value="Genomic_DNA"/>
</dbReference>
<dbReference type="SUPFAM" id="SSF47473">
    <property type="entry name" value="EF-hand"/>
    <property type="match status" value="1"/>
</dbReference>
<feature type="region of interest" description="Disordered" evidence="1">
    <location>
        <begin position="118"/>
        <end position="145"/>
    </location>
</feature>
<dbReference type="InterPro" id="IPR059024">
    <property type="entry name" value="SYNRG_C"/>
</dbReference>
<evidence type="ECO:0000313" key="3">
    <source>
        <dbReference type="EMBL" id="KAL3858160.1"/>
    </source>
</evidence>
<feature type="compositionally biased region" description="Polar residues" evidence="1">
    <location>
        <begin position="159"/>
        <end position="180"/>
    </location>
</feature>
<dbReference type="InterPro" id="IPR000261">
    <property type="entry name" value="EH_dom"/>
</dbReference>
<dbReference type="Pfam" id="PF12763">
    <property type="entry name" value="EH"/>
    <property type="match status" value="1"/>
</dbReference>
<gene>
    <name evidence="3" type="ORF">ACJMK2_012765</name>
</gene>
<dbReference type="InterPro" id="IPR039656">
    <property type="entry name" value="SYNRG"/>
</dbReference>
<feature type="compositionally biased region" description="Polar residues" evidence="1">
    <location>
        <begin position="131"/>
        <end position="145"/>
    </location>
</feature>
<comment type="caution">
    <text evidence="3">The sequence shown here is derived from an EMBL/GenBank/DDBJ whole genome shotgun (WGS) entry which is preliminary data.</text>
</comment>
<dbReference type="PANTHER" id="PTHR15463:SF2">
    <property type="entry name" value="SYNERGIN GAMMA"/>
    <property type="match status" value="1"/>
</dbReference>
<feature type="domain" description="EH" evidence="2">
    <location>
        <begin position="265"/>
        <end position="368"/>
    </location>
</feature>
<feature type="compositionally biased region" description="Polar residues" evidence="1">
    <location>
        <begin position="1188"/>
        <end position="1208"/>
    </location>
</feature>
<dbReference type="Gene3D" id="1.10.238.10">
    <property type="entry name" value="EF-hand"/>
    <property type="match status" value="1"/>
</dbReference>
<evidence type="ECO:0000259" key="2">
    <source>
        <dbReference type="PROSITE" id="PS50031"/>
    </source>
</evidence>
<feature type="compositionally biased region" description="Polar residues" evidence="1">
    <location>
        <begin position="1224"/>
        <end position="1234"/>
    </location>
</feature>
<feature type="compositionally biased region" description="Basic and acidic residues" evidence="1">
    <location>
        <begin position="640"/>
        <end position="655"/>
    </location>
</feature>
<feature type="region of interest" description="Disordered" evidence="1">
    <location>
        <begin position="159"/>
        <end position="181"/>
    </location>
</feature>
<name>A0ABD3VCA4_SINWO</name>
<feature type="region of interest" description="Disordered" evidence="1">
    <location>
        <begin position="238"/>
        <end position="259"/>
    </location>
</feature>
<evidence type="ECO:0000313" key="4">
    <source>
        <dbReference type="Proteomes" id="UP001634394"/>
    </source>
</evidence>
<dbReference type="InterPro" id="IPR011992">
    <property type="entry name" value="EF-hand-dom_pair"/>
</dbReference>
<feature type="compositionally biased region" description="Basic and acidic residues" evidence="1">
    <location>
        <begin position="1028"/>
        <end position="1047"/>
    </location>
</feature>
<feature type="region of interest" description="Disordered" evidence="1">
    <location>
        <begin position="603"/>
        <end position="670"/>
    </location>
</feature>
<feature type="region of interest" description="Disordered" evidence="1">
    <location>
        <begin position="1011"/>
        <end position="1094"/>
    </location>
</feature>
<accession>A0ABD3VCA4</accession>
<feature type="compositionally biased region" description="Low complexity" evidence="1">
    <location>
        <begin position="613"/>
        <end position="625"/>
    </location>
</feature>
<feature type="region of interest" description="Disordered" evidence="1">
    <location>
        <begin position="1129"/>
        <end position="1238"/>
    </location>
</feature>
<keyword evidence="4" id="KW-1185">Reference proteome</keyword>
<feature type="compositionally biased region" description="Basic and acidic residues" evidence="1">
    <location>
        <begin position="1147"/>
        <end position="1162"/>
    </location>
</feature>
<dbReference type="Pfam" id="PF25999">
    <property type="entry name" value="SYNRG_C"/>
    <property type="match status" value="1"/>
</dbReference>
<reference evidence="3 4" key="1">
    <citation type="submission" date="2024-11" db="EMBL/GenBank/DDBJ databases">
        <title>Chromosome-level genome assembly of the freshwater bivalve Anodonta woodiana.</title>
        <authorList>
            <person name="Chen X."/>
        </authorList>
    </citation>
    <scope>NUCLEOTIDE SEQUENCE [LARGE SCALE GENOMIC DNA]</scope>
    <source>
        <strain evidence="3">MN2024</strain>
        <tissue evidence="3">Gills</tissue>
    </source>
</reference>
<dbReference type="PROSITE" id="PS50031">
    <property type="entry name" value="EH"/>
    <property type="match status" value="1"/>
</dbReference>
<dbReference type="PANTHER" id="PTHR15463">
    <property type="entry name" value="AP1 GAMMA SUBUNIT BINDING PROTEIN 1"/>
    <property type="match status" value="1"/>
</dbReference>
<organism evidence="3 4">
    <name type="scientific">Sinanodonta woodiana</name>
    <name type="common">Chinese pond mussel</name>
    <name type="synonym">Anodonta woodiana</name>
    <dbReference type="NCBI Taxonomy" id="1069815"/>
    <lineage>
        <taxon>Eukaryota</taxon>
        <taxon>Metazoa</taxon>
        <taxon>Spiralia</taxon>
        <taxon>Lophotrochozoa</taxon>
        <taxon>Mollusca</taxon>
        <taxon>Bivalvia</taxon>
        <taxon>Autobranchia</taxon>
        <taxon>Heteroconchia</taxon>
        <taxon>Palaeoheterodonta</taxon>
        <taxon>Unionida</taxon>
        <taxon>Unionoidea</taxon>
        <taxon>Unionidae</taxon>
        <taxon>Unioninae</taxon>
        <taxon>Sinanodonta</taxon>
    </lineage>
</organism>
<sequence length="1452" mass="158778">MNIFGRGGTYMNLQESSLGSHLILCPFDWHARVQAHHTFSIGTQHVGVQAHHILSNVTMSAEEERKQLERKQHQQRLKQEFTKAASGGLNADVLIESMFGKSDKPAPKEVNDSLITEDGFGDFMGGPNGAASESAQRSQSGSGHQSNIAMVTSSLTNDVTASNGGVQQISQRSPSITPSQQEKKDLMAMMFEYSDLTAPSKAKLTASHVHLDSQQARKWDYMGTENLSDLFIAEAQKDKKTVASQPSKPSPVTKHVSKPPPWLHDDSLIPQLYKQVLEASLVDGKINTDRLYPLLMLSGLQRETLGHIWGLANKETPGQLIKSELFTILALVALVQNNYKIVSTDILSRCPHPPLPVLNAMMPSPGMMTPGIMAPGMMVPGDTIQSAISSNGASQSVIPAGGTSQSAVLLSGVGQSTVPPVGTSQQVSLISTPPQLIMHTALLSQQMSPVVYPGILPSHPIASSSPATLPVTQLPNDNNDDFADFQAAPVLQIQNKNGNIMPVFIAVFIIFILANFGNFLNEIRSEKQLPVKDEGKYLYKVPKPDDEAIAISLSPEISQSTVRNFFCSDDSSEGKNFGAKNKNTLCNQKYYQDTGCLDDEYYDGYKSPDSKPSDSSTSQFSTSDQSESEDFRNFDNYLDEISKKEQEPKKDESPLHRPISSKVKQPQATPTLPKVPALITLVPQLPPPSYHSSGGSNGSLENFADFTEFKSASGSSVAYSKVQEVTSRIAADNSFSNIQQPQAVVTPGGKGVTQNCKEGNSSVSSSDLLLIGDEDKYAALRNLGFDDELTQVSLPAIQGSSTFPSSQDQGQGADDNWADFQGADFSQIHDGQEANTSLSNIYIPATDITGESSTSAGSESVNDRLVLTSSGETSVIDTSVSSSWTAFASPASNTVETSDWTGYVSSGIGIAENKTTPMGYPISHSTVSLTDQEEDDWADFQGSGVNKMLTGEDNSKQISLVQIKKENLNKDEVLSLFSVKHDLSPPRSLKSNSEQRQKILNKEKKEEFCTFSTSSDISELSSSNSDMNKQDPAKTLHHEQKEPEHSRITNIPMDLDLRGTDEDLYPEPPPLDDSPIEEDDHYSRGYDFDDFMQPKPLEKKNHVNLHIFYNKKPSHVPAEKKMDDKKSQLYLDTKQSPVDLDDSDSLSSKDMDVSKDRSRTQGDDSQSVASLEFATGKRIQELKDMEGTDSQSISSNEFGNFETSTLPHSHSESKSLDSLDLCTSDPSSDAANNSEQEDKEVAFMSEIQDNQSNGILFPVLGDRYSGLLQDVPGSDKHLYEWQRCLESCYLMIRDANNMFNSISSSAVCNEIMRSSQGSDYVQGIIEIYRIVCRIALSMKTAALSNDKLQQLLKDINLAWNNLTAFLVGGSVMPDPRSLDFSSAVLLSDDISSQYKACGICVLNVGIWPHGKDREEENTCLTYGGRQYHATCANFWINCVEPLLPALKLPELL</sequence>
<dbReference type="Proteomes" id="UP001634394">
    <property type="component" value="Unassembled WGS sequence"/>
</dbReference>
<protein>
    <recommendedName>
        <fullName evidence="2">EH domain-containing protein</fullName>
    </recommendedName>
</protein>
<evidence type="ECO:0000256" key="1">
    <source>
        <dbReference type="SAM" id="MobiDB-lite"/>
    </source>
</evidence>
<proteinExistence type="predicted"/>
<feature type="region of interest" description="Disordered" evidence="1">
    <location>
        <begin position="798"/>
        <end position="819"/>
    </location>
</feature>
<feature type="compositionally biased region" description="Polar residues" evidence="1">
    <location>
        <begin position="798"/>
        <end position="810"/>
    </location>
</feature>